<dbReference type="PANTHER" id="PTHR42878:SF7">
    <property type="entry name" value="SENSOR HISTIDINE KINASE GLRK"/>
    <property type="match status" value="1"/>
</dbReference>
<dbReference type="InterPro" id="IPR000014">
    <property type="entry name" value="PAS"/>
</dbReference>
<dbReference type="Pfam" id="PF02518">
    <property type="entry name" value="HATPase_c"/>
    <property type="match status" value="1"/>
</dbReference>
<gene>
    <name evidence="14" type="ORF">IF202_03425</name>
</gene>
<dbReference type="SUPFAM" id="SSF55785">
    <property type="entry name" value="PYP-like sensor domain (PAS domain)"/>
    <property type="match status" value="1"/>
</dbReference>
<dbReference type="InterPro" id="IPR003661">
    <property type="entry name" value="HisK_dim/P_dom"/>
</dbReference>
<dbReference type="SMART" id="SM00388">
    <property type="entry name" value="HisKA"/>
    <property type="match status" value="1"/>
</dbReference>
<organism evidence="14 15">
    <name type="scientific">Marinomonas colpomeniae</name>
    <dbReference type="NCBI Taxonomy" id="2774408"/>
    <lineage>
        <taxon>Bacteria</taxon>
        <taxon>Pseudomonadati</taxon>
        <taxon>Pseudomonadota</taxon>
        <taxon>Gammaproteobacteria</taxon>
        <taxon>Oceanospirillales</taxon>
        <taxon>Oceanospirillaceae</taxon>
        <taxon>Marinomonas</taxon>
    </lineage>
</organism>
<dbReference type="InterPro" id="IPR036890">
    <property type="entry name" value="HATPase_C_sf"/>
</dbReference>
<evidence type="ECO:0000256" key="12">
    <source>
        <dbReference type="ARBA" id="ARBA00023136"/>
    </source>
</evidence>
<dbReference type="EMBL" id="JACYFC010000001">
    <property type="protein sequence ID" value="MBD5770089.1"/>
    <property type="molecule type" value="Genomic_DNA"/>
</dbReference>
<evidence type="ECO:0000256" key="11">
    <source>
        <dbReference type="ARBA" id="ARBA00023012"/>
    </source>
</evidence>
<dbReference type="CDD" id="cd00075">
    <property type="entry name" value="HATPase"/>
    <property type="match status" value="1"/>
</dbReference>
<accession>A0ABR8NVL3</accession>
<proteinExistence type="predicted"/>
<dbReference type="Gene3D" id="1.10.287.130">
    <property type="match status" value="1"/>
</dbReference>
<evidence type="ECO:0000256" key="9">
    <source>
        <dbReference type="ARBA" id="ARBA00022840"/>
    </source>
</evidence>
<evidence type="ECO:0000256" key="3">
    <source>
        <dbReference type="ARBA" id="ARBA00012438"/>
    </source>
</evidence>
<keyword evidence="4" id="KW-0597">Phosphoprotein</keyword>
<dbReference type="RefSeq" id="WP_191593453.1">
    <property type="nucleotide sequence ID" value="NZ_JACYFC010000001.1"/>
</dbReference>
<dbReference type="PANTHER" id="PTHR42878">
    <property type="entry name" value="TWO-COMPONENT HISTIDINE KINASE"/>
    <property type="match status" value="1"/>
</dbReference>
<evidence type="ECO:0000313" key="14">
    <source>
        <dbReference type="EMBL" id="MBD5770089.1"/>
    </source>
</evidence>
<protein>
    <recommendedName>
        <fullName evidence="3">histidine kinase</fullName>
        <ecNumber evidence="3">2.7.13.3</ecNumber>
    </recommendedName>
</protein>
<dbReference type="InterPro" id="IPR004358">
    <property type="entry name" value="Sig_transdc_His_kin-like_C"/>
</dbReference>
<reference evidence="14 15" key="1">
    <citation type="submission" date="2020-09" db="EMBL/GenBank/DDBJ databases">
        <title>Marinomonas sp. nov., isolated from the cysticercosis algae of Qingdao, China.</title>
        <authorList>
            <person name="Sun X."/>
        </authorList>
    </citation>
    <scope>NUCLEOTIDE SEQUENCE [LARGE SCALE GENOMIC DNA]</scope>
    <source>
        <strain evidence="14 15">SM2066</strain>
    </source>
</reference>
<dbReference type="SUPFAM" id="SSF47384">
    <property type="entry name" value="Homodimeric domain of signal transducing histidine kinase"/>
    <property type="match status" value="1"/>
</dbReference>
<keyword evidence="12" id="KW-0472">Membrane</keyword>
<dbReference type="InterPro" id="IPR035965">
    <property type="entry name" value="PAS-like_dom_sf"/>
</dbReference>
<keyword evidence="15" id="KW-1185">Reference proteome</keyword>
<dbReference type="InterPro" id="IPR013656">
    <property type="entry name" value="PAS_4"/>
</dbReference>
<dbReference type="PRINTS" id="PR00344">
    <property type="entry name" value="BCTRLSENSOR"/>
</dbReference>
<keyword evidence="9" id="KW-0067">ATP-binding</keyword>
<evidence type="ECO:0000259" key="13">
    <source>
        <dbReference type="PROSITE" id="PS50109"/>
    </source>
</evidence>
<dbReference type="Pfam" id="PF00512">
    <property type="entry name" value="HisKA"/>
    <property type="match status" value="1"/>
</dbReference>
<keyword evidence="10" id="KW-1133">Transmembrane helix</keyword>
<sequence>MLSVESYIGNPEKNSETGLLDIVLDSSIQTNLDSICELVLTIFDAQACLITANFSQGPITLSQCGESLSELNDNQQASINRVKQFEEFVLDTNPNTNADSKNTASTIYEAHSPIIFPSGLVFGMLIFERHSESPLDGKEKAILSILQRDITNHLIQQKQAFEEAKSTELHTLISKHNQDWIFVKDESFRIVYANDAFLGVYPENMQDKIIGFTTLEEYDVAEAELFLADDKTAFEKGICIVTEDLHMPDGQHIIVETVKRRFEDEYGKAYILGVCRNVTRREHLIRELKKANDELDDFTSIASHDLKSPLNAIKRLLEWIEEDCKALLPEEHLENLNLVMNRADRMQVLLDDLLRYARIDQGDISTAEINLAEVKHDVTQLLDLPKNITVNIDEGMLTVPVVPFKTVMLNLIGNAIKHNDKAEGLVKVTMLDSRHHYIIEVSDNGPGIEPKYFDRIFQLFQTLRSRDELEGSGIGLSVVMKHLNNFDGKIEVESDGKLGSTFRVYWPKKAK</sequence>
<dbReference type="SUPFAM" id="SSF55874">
    <property type="entry name" value="ATPase domain of HSP90 chaperone/DNA topoisomerase II/histidine kinase"/>
    <property type="match status" value="1"/>
</dbReference>
<comment type="subcellular location">
    <subcellularLocation>
        <location evidence="2">Membrane</location>
        <topology evidence="2">Multi-pass membrane protein</topology>
    </subcellularLocation>
</comment>
<dbReference type="PROSITE" id="PS50109">
    <property type="entry name" value="HIS_KIN"/>
    <property type="match status" value="1"/>
</dbReference>
<dbReference type="Gene3D" id="3.30.450.20">
    <property type="entry name" value="PAS domain"/>
    <property type="match status" value="1"/>
</dbReference>
<dbReference type="CDD" id="cd00082">
    <property type="entry name" value="HisKA"/>
    <property type="match status" value="1"/>
</dbReference>
<dbReference type="Pfam" id="PF08448">
    <property type="entry name" value="PAS_4"/>
    <property type="match status" value="1"/>
</dbReference>
<comment type="caution">
    <text evidence="14">The sequence shown here is derived from an EMBL/GenBank/DDBJ whole genome shotgun (WGS) entry which is preliminary data.</text>
</comment>
<name>A0ABR8NVL3_9GAMM</name>
<evidence type="ECO:0000256" key="4">
    <source>
        <dbReference type="ARBA" id="ARBA00022553"/>
    </source>
</evidence>
<dbReference type="Proteomes" id="UP000604161">
    <property type="component" value="Unassembled WGS sequence"/>
</dbReference>
<keyword evidence="7" id="KW-0547">Nucleotide-binding</keyword>
<dbReference type="NCBIfam" id="TIGR00229">
    <property type="entry name" value="sensory_box"/>
    <property type="match status" value="1"/>
</dbReference>
<keyword evidence="5" id="KW-0808">Transferase</keyword>
<evidence type="ECO:0000256" key="1">
    <source>
        <dbReference type="ARBA" id="ARBA00000085"/>
    </source>
</evidence>
<evidence type="ECO:0000313" key="15">
    <source>
        <dbReference type="Proteomes" id="UP000604161"/>
    </source>
</evidence>
<keyword evidence="8" id="KW-0418">Kinase</keyword>
<keyword evidence="6" id="KW-0812">Transmembrane</keyword>
<dbReference type="InterPro" id="IPR005467">
    <property type="entry name" value="His_kinase_dom"/>
</dbReference>
<evidence type="ECO:0000256" key="10">
    <source>
        <dbReference type="ARBA" id="ARBA00022989"/>
    </source>
</evidence>
<evidence type="ECO:0000256" key="6">
    <source>
        <dbReference type="ARBA" id="ARBA00022692"/>
    </source>
</evidence>
<dbReference type="EC" id="2.7.13.3" evidence="3"/>
<keyword evidence="11" id="KW-0902">Two-component regulatory system</keyword>
<feature type="domain" description="Histidine kinase" evidence="13">
    <location>
        <begin position="301"/>
        <end position="510"/>
    </location>
</feature>
<comment type="catalytic activity">
    <reaction evidence="1">
        <text>ATP + protein L-histidine = ADP + protein N-phospho-L-histidine.</text>
        <dbReference type="EC" id="2.7.13.3"/>
    </reaction>
</comment>
<evidence type="ECO:0000256" key="2">
    <source>
        <dbReference type="ARBA" id="ARBA00004141"/>
    </source>
</evidence>
<evidence type="ECO:0000256" key="5">
    <source>
        <dbReference type="ARBA" id="ARBA00022679"/>
    </source>
</evidence>
<dbReference type="SMART" id="SM00387">
    <property type="entry name" value="HATPase_c"/>
    <property type="match status" value="1"/>
</dbReference>
<evidence type="ECO:0000256" key="7">
    <source>
        <dbReference type="ARBA" id="ARBA00022741"/>
    </source>
</evidence>
<dbReference type="InterPro" id="IPR050351">
    <property type="entry name" value="BphY/WalK/GraS-like"/>
</dbReference>
<dbReference type="Gene3D" id="3.30.565.10">
    <property type="entry name" value="Histidine kinase-like ATPase, C-terminal domain"/>
    <property type="match status" value="1"/>
</dbReference>
<dbReference type="InterPro" id="IPR036097">
    <property type="entry name" value="HisK_dim/P_sf"/>
</dbReference>
<evidence type="ECO:0000256" key="8">
    <source>
        <dbReference type="ARBA" id="ARBA00022777"/>
    </source>
</evidence>
<dbReference type="InterPro" id="IPR003594">
    <property type="entry name" value="HATPase_dom"/>
</dbReference>